<feature type="region of interest" description="Disordered" evidence="2">
    <location>
        <begin position="340"/>
        <end position="369"/>
    </location>
</feature>
<proteinExistence type="predicted"/>
<feature type="region of interest" description="Disordered" evidence="2">
    <location>
        <begin position="435"/>
        <end position="461"/>
    </location>
</feature>
<evidence type="ECO:0000313" key="3">
    <source>
        <dbReference type="EMBL" id="KAK5291892.1"/>
    </source>
</evidence>
<feature type="region of interest" description="Disordered" evidence="2">
    <location>
        <begin position="532"/>
        <end position="603"/>
    </location>
</feature>
<keyword evidence="1" id="KW-0175">Coiled coil</keyword>
<feature type="region of interest" description="Disordered" evidence="2">
    <location>
        <begin position="1"/>
        <end position="118"/>
    </location>
</feature>
<feature type="compositionally biased region" description="Basic and acidic residues" evidence="2">
    <location>
        <begin position="474"/>
        <end position="485"/>
    </location>
</feature>
<keyword evidence="4" id="KW-1185">Reference proteome</keyword>
<comment type="caution">
    <text evidence="3">The sequence shown here is derived from an EMBL/GenBank/DDBJ whole genome shotgun (WGS) entry which is preliminary data.</text>
</comment>
<accession>A0ABR0M869</accession>
<dbReference type="EMBL" id="JAVRRA010000139">
    <property type="protein sequence ID" value="KAK5291892.1"/>
    <property type="molecule type" value="Genomic_DNA"/>
</dbReference>
<evidence type="ECO:0000313" key="4">
    <source>
        <dbReference type="Proteomes" id="UP001357485"/>
    </source>
</evidence>
<feature type="compositionally biased region" description="Basic and acidic residues" evidence="2">
    <location>
        <begin position="585"/>
        <end position="594"/>
    </location>
</feature>
<organism evidence="3 4">
    <name type="scientific">Cryomyces antarcticus</name>
    <dbReference type="NCBI Taxonomy" id="329879"/>
    <lineage>
        <taxon>Eukaryota</taxon>
        <taxon>Fungi</taxon>
        <taxon>Dikarya</taxon>
        <taxon>Ascomycota</taxon>
        <taxon>Pezizomycotina</taxon>
        <taxon>Dothideomycetes</taxon>
        <taxon>Dothideomycetes incertae sedis</taxon>
        <taxon>Cryomyces</taxon>
    </lineage>
</organism>
<gene>
    <name evidence="3" type="ORF">LTR16_002007</name>
</gene>
<dbReference type="Proteomes" id="UP001357485">
    <property type="component" value="Unassembled WGS sequence"/>
</dbReference>
<reference evidence="3 4" key="1">
    <citation type="submission" date="2023-08" db="EMBL/GenBank/DDBJ databases">
        <title>Black Yeasts Isolated from many extreme environments.</title>
        <authorList>
            <person name="Coleine C."/>
            <person name="Stajich J.E."/>
            <person name="Selbmann L."/>
        </authorList>
    </citation>
    <scope>NUCLEOTIDE SEQUENCE [LARGE SCALE GENOMIC DNA]</scope>
    <source>
        <strain evidence="3 4">CCFEE 536</strain>
    </source>
</reference>
<evidence type="ECO:0000256" key="1">
    <source>
        <dbReference type="SAM" id="Coils"/>
    </source>
</evidence>
<evidence type="ECO:0000256" key="2">
    <source>
        <dbReference type="SAM" id="MobiDB-lite"/>
    </source>
</evidence>
<feature type="coiled-coil region" evidence="1">
    <location>
        <begin position="212"/>
        <end position="246"/>
    </location>
</feature>
<sequence length="603" mass="66409">MAPSAAPPTNGHQVVIGDDLSIMSPPETPIAGTYQDLHPEMDQETTPRAANKKTRKRAHDFETEDTINANNDQPASVRTTKRARDSSWPLEAGSTDDLRPSKFQEGSMNDRPSDQPPSVFIRKASQRDQQSGVKHLSVDHLMEDYHDDTTDPPTVTPSRAGFTMHPNQSIASSTAAAPDNSRHSTLFNFGRSIASKLDSINPVKILQKHWREAEADLMKRKIEERNQQLAEQQERAEKTYAALKSSGQLGTQGTALIETKVYAAGYTSTQRDSSTLFAQSSQDLKDIASYNARLAPPVLHESRGRPRSPAAGFSASTVSKKFHLKAPSLSGLKRVSSEFHLRPASPEKDTSSALHKSHSKKDLRQQQKLNKRVSDLEAKLEDARRELTIALGAASPLPPLPPLPKKYAPLKKPFVPGTLTSLPSESLLGYNVSEENMPEDNQPKELGSITQPAADEPMTSPMVKNSFEIIGLTEKPDPAHDHNRDTSLMSPFVPARSTSEAVKPAPSNMANDAAEVADPTPLYEKLKELDKNFKRSSSKFASKSKKRKSGGDDDLRLFKPGQQSDDDAEWEAARDKPKPKKQKRKADSHSPESKRHTRPARTG</sequence>
<feature type="compositionally biased region" description="Polar residues" evidence="2">
    <location>
        <begin position="66"/>
        <end position="78"/>
    </location>
</feature>
<feature type="compositionally biased region" description="Basic residues" evidence="2">
    <location>
        <begin position="534"/>
        <end position="548"/>
    </location>
</feature>
<feature type="compositionally biased region" description="Basic and acidic residues" evidence="2">
    <location>
        <begin position="340"/>
        <end position="350"/>
    </location>
</feature>
<evidence type="ECO:0008006" key="5">
    <source>
        <dbReference type="Google" id="ProtNLM"/>
    </source>
</evidence>
<protein>
    <recommendedName>
        <fullName evidence="5">Shugoshin C-terminal domain-containing protein</fullName>
    </recommendedName>
</protein>
<name>A0ABR0M869_9PEZI</name>
<feature type="region of interest" description="Disordered" evidence="2">
    <location>
        <begin position="473"/>
        <end position="518"/>
    </location>
</feature>
<feature type="non-terminal residue" evidence="3">
    <location>
        <position position="603"/>
    </location>
</feature>